<dbReference type="PANTHER" id="PTHR10039:SF16">
    <property type="entry name" value="GPI INOSITOL-DEACYLASE"/>
    <property type="match status" value="1"/>
</dbReference>
<dbReference type="HOGENOM" id="CLU_000288_34_23_1"/>
<dbReference type="SMART" id="SM00248">
    <property type="entry name" value="ANK"/>
    <property type="match status" value="7"/>
</dbReference>
<feature type="transmembrane region" description="Helical" evidence="3">
    <location>
        <begin position="1286"/>
        <end position="1311"/>
    </location>
</feature>
<keyword evidence="2" id="KW-0040">ANK repeat</keyword>
<protein>
    <recommendedName>
        <fullName evidence="4">NACHT domain-containing protein</fullName>
    </recommendedName>
</protein>
<dbReference type="eggNOG" id="KOG0504">
    <property type="taxonomic scope" value="Eukaryota"/>
</dbReference>
<evidence type="ECO:0000256" key="3">
    <source>
        <dbReference type="SAM" id="Phobius"/>
    </source>
</evidence>
<dbReference type="PANTHER" id="PTHR10039">
    <property type="entry name" value="AMELOGENIN"/>
    <property type="match status" value="1"/>
</dbReference>
<dbReference type="OrthoDB" id="4772757at2759"/>
<dbReference type="InterPro" id="IPR056884">
    <property type="entry name" value="NPHP3-like_N"/>
</dbReference>
<name>W4K109_HETIT</name>
<accession>W4K109</accession>
<dbReference type="Proteomes" id="UP000030671">
    <property type="component" value="Unassembled WGS sequence"/>
</dbReference>
<dbReference type="Pfam" id="PF24883">
    <property type="entry name" value="NPHP3_N"/>
    <property type="match status" value="1"/>
</dbReference>
<evidence type="ECO:0000256" key="2">
    <source>
        <dbReference type="PROSITE-ProRule" id="PRU00023"/>
    </source>
</evidence>
<evidence type="ECO:0000313" key="5">
    <source>
        <dbReference type="EMBL" id="ETW79399.1"/>
    </source>
</evidence>
<dbReference type="Pfam" id="PF00023">
    <property type="entry name" value="Ank"/>
    <property type="match status" value="1"/>
</dbReference>
<keyword evidence="3" id="KW-0472">Membrane</keyword>
<dbReference type="PROSITE" id="PS50088">
    <property type="entry name" value="ANK_REPEAT"/>
    <property type="match status" value="4"/>
</dbReference>
<dbReference type="SUPFAM" id="SSF48403">
    <property type="entry name" value="Ankyrin repeat"/>
    <property type="match status" value="1"/>
</dbReference>
<dbReference type="SUPFAM" id="SSF52540">
    <property type="entry name" value="P-loop containing nucleoside triphosphate hydrolases"/>
    <property type="match status" value="1"/>
</dbReference>
<reference evidence="5 6" key="1">
    <citation type="journal article" date="2012" name="New Phytol.">
        <title>Insight into trade-off between wood decay and parasitism from the genome of a fungal forest pathogen.</title>
        <authorList>
            <person name="Olson A."/>
            <person name="Aerts A."/>
            <person name="Asiegbu F."/>
            <person name="Belbahri L."/>
            <person name="Bouzid O."/>
            <person name="Broberg A."/>
            <person name="Canback B."/>
            <person name="Coutinho P.M."/>
            <person name="Cullen D."/>
            <person name="Dalman K."/>
            <person name="Deflorio G."/>
            <person name="van Diepen L.T."/>
            <person name="Dunand C."/>
            <person name="Duplessis S."/>
            <person name="Durling M."/>
            <person name="Gonthier P."/>
            <person name="Grimwood J."/>
            <person name="Fossdal C.G."/>
            <person name="Hansson D."/>
            <person name="Henrissat B."/>
            <person name="Hietala A."/>
            <person name="Himmelstrand K."/>
            <person name="Hoffmeister D."/>
            <person name="Hogberg N."/>
            <person name="James T.Y."/>
            <person name="Karlsson M."/>
            <person name="Kohler A."/>
            <person name="Kues U."/>
            <person name="Lee Y.H."/>
            <person name="Lin Y.C."/>
            <person name="Lind M."/>
            <person name="Lindquist E."/>
            <person name="Lombard V."/>
            <person name="Lucas S."/>
            <person name="Lunden K."/>
            <person name="Morin E."/>
            <person name="Murat C."/>
            <person name="Park J."/>
            <person name="Raffaello T."/>
            <person name="Rouze P."/>
            <person name="Salamov A."/>
            <person name="Schmutz J."/>
            <person name="Solheim H."/>
            <person name="Stahlberg J."/>
            <person name="Velez H."/>
            <person name="de Vries R.P."/>
            <person name="Wiebenga A."/>
            <person name="Woodward S."/>
            <person name="Yakovlev I."/>
            <person name="Garbelotto M."/>
            <person name="Martin F."/>
            <person name="Grigoriev I.V."/>
            <person name="Stenlid J."/>
        </authorList>
    </citation>
    <scope>NUCLEOTIDE SEQUENCE [LARGE SCALE GENOMIC DNA]</scope>
    <source>
        <strain evidence="5 6">TC 32-1</strain>
    </source>
</reference>
<organism evidence="5 6">
    <name type="scientific">Heterobasidion irregulare (strain TC 32-1)</name>
    <dbReference type="NCBI Taxonomy" id="747525"/>
    <lineage>
        <taxon>Eukaryota</taxon>
        <taxon>Fungi</taxon>
        <taxon>Dikarya</taxon>
        <taxon>Basidiomycota</taxon>
        <taxon>Agaricomycotina</taxon>
        <taxon>Agaricomycetes</taxon>
        <taxon>Russulales</taxon>
        <taxon>Bondarzewiaceae</taxon>
        <taxon>Heterobasidion</taxon>
        <taxon>Heterobasidion annosum species complex</taxon>
    </lineage>
</organism>
<dbReference type="STRING" id="747525.W4K109"/>
<keyword evidence="6" id="KW-1185">Reference proteome</keyword>
<evidence type="ECO:0000313" key="6">
    <source>
        <dbReference type="Proteomes" id="UP000030671"/>
    </source>
</evidence>
<dbReference type="Pfam" id="PF12796">
    <property type="entry name" value="Ank_2"/>
    <property type="match status" value="2"/>
</dbReference>
<proteinExistence type="predicted"/>
<feature type="transmembrane region" description="Helical" evidence="3">
    <location>
        <begin position="1203"/>
        <end position="1223"/>
    </location>
</feature>
<dbReference type="Gene3D" id="1.25.40.20">
    <property type="entry name" value="Ankyrin repeat-containing domain"/>
    <property type="match status" value="1"/>
</dbReference>
<keyword evidence="1" id="KW-0677">Repeat</keyword>
<dbReference type="PROSITE" id="PS50837">
    <property type="entry name" value="NACHT"/>
    <property type="match status" value="1"/>
</dbReference>
<keyword evidence="3" id="KW-1133">Transmembrane helix</keyword>
<feature type="repeat" description="ANK" evidence="2">
    <location>
        <begin position="784"/>
        <end position="816"/>
    </location>
</feature>
<dbReference type="KEGG" id="hir:HETIRDRAFT_151396"/>
<dbReference type="InParanoid" id="W4K109"/>
<dbReference type="InterPro" id="IPR027417">
    <property type="entry name" value="P-loop_NTPase"/>
</dbReference>
<dbReference type="PROSITE" id="PS50297">
    <property type="entry name" value="ANK_REP_REGION"/>
    <property type="match status" value="2"/>
</dbReference>
<evidence type="ECO:0000259" key="4">
    <source>
        <dbReference type="PROSITE" id="PS50837"/>
    </source>
</evidence>
<feature type="transmembrane region" description="Helical" evidence="3">
    <location>
        <begin position="1323"/>
        <end position="1341"/>
    </location>
</feature>
<keyword evidence="3" id="KW-0812">Transmembrane</keyword>
<dbReference type="RefSeq" id="XP_009547986.1">
    <property type="nucleotide sequence ID" value="XM_009549691.1"/>
</dbReference>
<dbReference type="InterPro" id="IPR036770">
    <property type="entry name" value="Ankyrin_rpt-contain_sf"/>
</dbReference>
<feature type="repeat" description="ANK" evidence="2">
    <location>
        <begin position="883"/>
        <end position="915"/>
    </location>
</feature>
<feature type="repeat" description="ANK" evidence="2">
    <location>
        <begin position="954"/>
        <end position="981"/>
    </location>
</feature>
<feature type="repeat" description="ANK" evidence="2">
    <location>
        <begin position="854"/>
        <end position="882"/>
    </location>
</feature>
<dbReference type="InterPro" id="IPR031350">
    <property type="entry name" value="Goodbye_dom"/>
</dbReference>
<sequence>MSAQIQDSQLANIWASALSKYRQDTKQDLLRVSLEVDSPKALLEIIDKEMKQFKEYRKKGERTRAVVISLLEMAASLSEMVSEGLTTLCPPMKAVSIAIRKLCGAAGRLSAYYDMVIDIFDEMNGFLRRLPVYMKQKTTREFERILVDTLAQLLVTLGAVIKSLKNRYCLQLLKTLGGRDAKVKEAMDRLKKVSSQEAPMVMAQVLANVVETADAQKDNAERMLRKEEKSLYKDIHSWLHPPDVSTNHNVVSGARQKGTGDWFVQGRELLDWSKNPNSFLWIHGIPGNGKTVLCSSVIDTLQLQAQAKPKVAVIYFYLDFNDPAKLELRGVIHALVDQMLLQRSGIPDLLRNLYTRYRNGTQQPSLRDLSSVLQCMIQSSEETYMVIDALDECMGPERRSLLDFLVEMGRWKLANLHTLVTSRAVQEIEDTILRRLTGVVEFDLKLRAGLVNQDIDTYIKNILDRDRALRRWPPDVKATISEILLKQAHGMFQWVHCQLDTLRKCISLSDLETALHNLPETLDATYNRILQSIPHDYEKRAHTILQFLCFSATPMTFGELAEVVTITEDEEGIPRYRPGNRLRSPEEVLTICGSLVTVSPEMSIRAGRGLYSSDNASHDRDRAQRTLRPSHFSVQEFLVSQRILRGWSRNYGISAELAHKNIATTCLAYLLRFDSSDGLETKAISEENDGALALYAARYWIHHFQSQDADIPVVLEELFRTPRSVQFLNWIRLYDPERRSATPQWHRDEETVLSPLYYACLAGLHTTVRSLLNQGADLATQGGDYGNALHAAAHEGHRSVVELLLDRGADKDARGGEYGTAAQAASFRGHEKVLRLLLERDVDVNADGGKFGCALQAASYGGHARIVRLLLERGADVNMVGGEYGTALQAASYKGHEVVVRLLVQKGAIVTIRGGRFGSALQAALYRGHGALAKLLLQLGAETDLSREAYVRVLQVAAHKGHKQVVQLMLDRGADPDERGHHGNALQAMFQPTFQPYPYRGINREVVQMLWDNGARLLINSSATRSNSHLSSTDWISGAEKIATSLDRNDLSSMKMERRKMAIFFEYGEVGWAAWHEVEWREVESPGTGPALARHTPKSGPIQPRNILMWYTVHALLEMSAHSGAKSQRAIKSCPLPNPQGDLRVHDHNQVNSRSFGVEMISFYILGFMELRVCKPTYTIVNIAAKMARLSKFSLKLNAKSKVAVVLSLDTLHVGLLIVFLYYYSVTNFGDYEVLALVTYFFAYRIYSSQKFAPSQKPPLSWLGSKNEVAIINPERNLARKAIKLLIAYALNACLLAIIFSGAFLIAVYLISALQWLAETTTWMYLPFYFIYIRLCVNSFMSCR</sequence>
<dbReference type="InterPro" id="IPR002110">
    <property type="entry name" value="Ankyrin_rpt"/>
</dbReference>
<evidence type="ECO:0000256" key="1">
    <source>
        <dbReference type="ARBA" id="ARBA00022737"/>
    </source>
</evidence>
<dbReference type="EMBL" id="KI925460">
    <property type="protein sequence ID" value="ETW79399.1"/>
    <property type="molecule type" value="Genomic_DNA"/>
</dbReference>
<gene>
    <name evidence="5" type="ORF">HETIRDRAFT_151396</name>
</gene>
<dbReference type="InterPro" id="IPR007111">
    <property type="entry name" value="NACHT_NTPase"/>
</dbReference>
<dbReference type="GeneID" id="20667388"/>
<dbReference type="Gene3D" id="3.40.50.300">
    <property type="entry name" value="P-loop containing nucleotide triphosphate hydrolases"/>
    <property type="match status" value="1"/>
</dbReference>
<dbReference type="Pfam" id="PF17109">
    <property type="entry name" value="Goodbye"/>
    <property type="match status" value="1"/>
</dbReference>
<feature type="domain" description="NACHT" evidence="4">
    <location>
        <begin position="278"/>
        <end position="423"/>
    </location>
</feature>